<evidence type="ECO:0008006" key="4">
    <source>
        <dbReference type="Google" id="ProtNLM"/>
    </source>
</evidence>
<sequence>MIDLRTGAPQPGIEVVIGGQTVASDAYGNYDLWVRAGVYNVALHVRAEQGEAATAPQNVRVWGNDVVVVHLYIMGPALEPAPMPEPMPMPEPEPIPMPEPMPELPPEVVVPITLPQTGGNGVGLLPLTMAGLVLMLIGFFVVRPSRKADSRKAIGDSRKADRR</sequence>
<evidence type="ECO:0000313" key="3">
    <source>
        <dbReference type="Proteomes" id="UP000220527"/>
    </source>
</evidence>
<protein>
    <recommendedName>
        <fullName evidence="4">Gram-positive cocci surface proteins LPxTG domain-containing protein</fullName>
    </recommendedName>
</protein>
<dbReference type="NCBIfam" id="TIGR01167">
    <property type="entry name" value="LPXTG_anchor"/>
    <property type="match status" value="1"/>
</dbReference>
<dbReference type="OrthoDB" id="163237at2"/>
<dbReference type="AlphaFoldDB" id="A0A2A6RJY8"/>
<evidence type="ECO:0000256" key="1">
    <source>
        <dbReference type="SAM" id="Phobius"/>
    </source>
</evidence>
<accession>A0A2A6RJY8</accession>
<dbReference type="Proteomes" id="UP000220527">
    <property type="component" value="Unassembled WGS sequence"/>
</dbReference>
<keyword evidence="1" id="KW-0812">Transmembrane</keyword>
<evidence type="ECO:0000313" key="2">
    <source>
        <dbReference type="EMBL" id="PDW03178.1"/>
    </source>
</evidence>
<comment type="caution">
    <text evidence="2">The sequence shown here is derived from an EMBL/GenBank/DDBJ whole genome shotgun (WGS) entry which is preliminary data.</text>
</comment>
<feature type="transmembrane region" description="Helical" evidence="1">
    <location>
        <begin position="121"/>
        <end position="142"/>
    </location>
</feature>
<name>A0A2A6RJY8_9CHLR</name>
<keyword evidence="1" id="KW-1133">Transmembrane helix</keyword>
<organism evidence="2 3">
    <name type="scientific">Candidatus Viridilinea mediisalina</name>
    <dbReference type="NCBI Taxonomy" id="2024553"/>
    <lineage>
        <taxon>Bacteria</taxon>
        <taxon>Bacillati</taxon>
        <taxon>Chloroflexota</taxon>
        <taxon>Chloroflexia</taxon>
        <taxon>Chloroflexales</taxon>
        <taxon>Chloroflexineae</taxon>
        <taxon>Oscillochloridaceae</taxon>
        <taxon>Candidatus Viridilinea</taxon>
    </lineage>
</organism>
<keyword evidence="3" id="KW-1185">Reference proteome</keyword>
<keyword evidence="1" id="KW-0472">Membrane</keyword>
<dbReference type="EMBL" id="NQWI01000038">
    <property type="protein sequence ID" value="PDW03178.1"/>
    <property type="molecule type" value="Genomic_DNA"/>
</dbReference>
<gene>
    <name evidence="2" type="ORF">CJ255_10215</name>
</gene>
<reference evidence="3" key="1">
    <citation type="submission" date="2017-08" db="EMBL/GenBank/DDBJ databases">
        <authorList>
            <person name="Grouzdev D.S."/>
            <person name="Gaisin V.A."/>
            <person name="Rysina M.S."/>
            <person name="Gorlenko V.M."/>
        </authorList>
    </citation>
    <scope>NUCLEOTIDE SEQUENCE [LARGE SCALE GENOMIC DNA]</scope>
    <source>
        <strain evidence="3">Kir15-3F</strain>
    </source>
</reference>
<proteinExistence type="predicted"/>